<evidence type="ECO:0000313" key="2">
    <source>
        <dbReference type="Proteomes" id="UP000008068"/>
    </source>
</evidence>
<dbReference type="HOGENOM" id="CLU_147582_0_0_1"/>
<proteinExistence type="predicted"/>
<dbReference type="InParanoid" id="G0NDD2"/>
<dbReference type="Proteomes" id="UP000008068">
    <property type="component" value="Unassembled WGS sequence"/>
</dbReference>
<dbReference type="EMBL" id="GL379867">
    <property type="protein sequence ID" value="EGT58286.1"/>
    <property type="molecule type" value="Genomic_DNA"/>
</dbReference>
<dbReference type="AlphaFoldDB" id="G0NDD2"/>
<protein>
    <submittedName>
        <fullName evidence="1">Uncharacterized protein</fullName>
    </submittedName>
</protein>
<gene>
    <name evidence="1" type="ORF">CAEBREN_30527</name>
</gene>
<evidence type="ECO:0000313" key="1">
    <source>
        <dbReference type="EMBL" id="EGT58286.1"/>
    </source>
</evidence>
<dbReference type="OrthoDB" id="10055784at2759"/>
<keyword evidence="2" id="KW-1185">Reference proteome</keyword>
<organism evidence="2">
    <name type="scientific">Caenorhabditis brenneri</name>
    <name type="common">Nematode worm</name>
    <dbReference type="NCBI Taxonomy" id="135651"/>
    <lineage>
        <taxon>Eukaryota</taxon>
        <taxon>Metazoa</taxon>
        <taxon>Ecdysozoa</taxon>
        <taxon>Nematoda</taxon>
        <taxon>Chromadorea</taxon>
        <taxon>Rhabditida</taxon>
        <taxon>Rhabditina</taxon>
        <taxon>Rhabditomorpha</taxon>
        <taxon>Rhabditoidea</taxon>
        <taxon>Rhabditidae</taxon>
        <taxon>Peloderinae</taxon>
        <taxon>Caenorhabditis</taxon>
    </lineage>
</organism>
<name>G0NDD2_CAEBE</name>
<reference evidence="2" key="1">
    <citation type="submission" date="2011-07" db="EMBL/GenBank/DDBJ databases">
        <authorList>
            <consortium name="Caenorhabditis brenneri Sequencing and Analysis Consortium"/>
            <person name="Wilson R.K."/>
        </authorList>
    </citation>
    <scope>NUCLEOTIDE SEQUENCE [LARGE SCALE GENOMIC DNA]</scope>
    <source>
        <strain evidence="2">PB2801</strain>
    </source>
</reference>
<accession>G0NDD2</accession>
<sequence>MAKRPNNANLTEEIISEAKRQAVAFEVQRLTAAAAREMRRTRPIPKCQFCNEEHPTKTCENFTAAEKKNLVIQYKLCFICLNKHNHHPAKCRTLRHQEELCTKKQCFNTYSLHHRTICVEPEHPQVSPPAGNGKAGNGKSLADRILEM</sequence>